<dbReference type="HAMAP" id="MF_01221">
    <property type="entry name" value="UPF0210"/>
    <property type="match status" value="1"/>
</dbReference>
<protein>
    <recommendedName>
        <fullName evidence="1">UPF0210 protein GH885_10845</fullName>
    </recommendedName>
</protein>
<evidence type="ECO:0000256" key="1">
    <source>
        <dbReference type="HAMAP-Rule" id="MF_01221"/>
    </source>
</evidence>
<accession>A0A6N7QXT0</accession>
<dbReference type="Proteomes" id="UP000435187">
    <property type="component" value="Unassembled WGS sequence"/>
</dbReference>
<organism evidence="2 3">
    <name type="scientific">Gracilibacillus thailandensis</name>
    <dbReference type="NCBI Taxonomy" id="563735"/>
    <lineage>
        <taxon>Bacteria</taxon>
        <taxon>Bacillati</taxon>
        <taxon>Bacillota</taxon>
        <taxon>Bacilli</taxon>
        <taxon>Bacillales</taxon>
        <taxon>Bacillaceae</taxon>
        <taxon>Gracilibacillus</taxon>
    </lineage>
</organism>
<dbReference type="CDD" id="cd08025">
    <property type="entry name" value="RNR_PFL_like_DUF711"/>
    <property type="match status" value="1"/>
</dbReference>
<dbReference type="Gene3D" id="3.20.70.20">
    <property type="match status" value="1"/>
</dbReference>
<sequence>MPIAFTEIQETIRMVEMEHLDIRTVTMGISLRDCADHDFDKVKQKVYEKITNYAKDLQSTANQVAKEYGVPIINKRIAISPAAELLGNATKEQAIELAETLDKAAQTLDVDFIGGFSALVHKGISKGDQILLDALPEALSKTERVCSSISVATTRTGINMDAVGQMGQIIHDTAKFTQDNNSIGCAKLVVFCNPVEDNPFMAGAFHGAGEGEAVLSVGVSGPGVVLHALKRYPDADLGEVSDVIKKTAFKITRAGEIIGRVVAERLNVPFGIMDLSLAPTNAMNDSVAEILEEIGLERVGTHGTIAALALMNDAVKKGGAMASSYVGGLSGAFIPVSEDNGMIRGIEEGALNLSKLEAMTCVCSVGLDMIALEGNASPETLSAIIADEAAIGMINKKTTAVRVIPVIGKKEGETVEFGGLLGRAPIIGVSEFSSDKLIQRGGRIPAPLQSLIN</sequence>
<dbReference type="EMBL" id="WJEE01000021">
    <property type="protein sequence ID" value="MRI66828.1"/>
    <property type="molecule type" value="Genomic_DNA"/>
</dbReference>
<dbReference type="AlphaFoldDB" id="A0A6N7QXT0"/>
<dbReference type="InterPro" id="IPR007841">
    <property type="entry name" value="UPF0210"/>
</dbReference>
<dbReference type="PANTHER" id="PTHR37560">
    <property type="entry name" value="UPF0210 PROTEIN SPR0218"/>
    <property type="match status" value="1"/>
</dbReference>
<keyword evidence="3" id="KW-1185">Reference proteome</keyword>
<dbReference type="SUPFAM" id="SSF51998">
    <property type="entry name" value="PFL-like glycyl radical enzymes"/>
    <property type="match status" value="1"/>
</dbReference>
<name>A0A6N7QXT0_9BACI</name>
<comment type="subunit">
    <text evidence="1">Homodimer.</text>
</comment>
<dbReference type="Pfam" id="PF05167">
    <property type="entry name" value="DUF711"/>
    <property type="match status" value="1"/>
</dbReference>
<proteinExistence type="inferred from homology"/>
<evidence type="ECO:0000313" key="2">
    <source>
        <dbReference type="EMBL" id="MRI66828.1"/>
    </source>
</evidence>
<comment type="caution">
    <text evidence="2">The sequence shown here is derived from an EMBL/GenBank/DDBJ whole genome shotgun (WGS) entry which is preliminary data.</text>
</comment>
<dbReference type="PANTHER" id="PTHR37560:SF1">
    <property type="entry name" value="UPF0210 PROTEIN MJ1665"/>
    <property type="match status" value="1"/>
</dbReference>
<dbReference type="NCBIfam" id="NF003700">
    <property type="entry name" value="PRK05313.1"/>
    <property type="match status" value="1"/>
</dbReference>
<dbReference type="RefSeq" id="WP_153835492.1">
    <property type="nucleotide sequence ID" value="NZ_JBHUMW010000036.1"/>
</dbReference>
<gene>
    <name evidence="2" type="ORF">GH885_10845</name>
</gene>
<comment type="similarity">
    <text evidence="1">Belongs to the UPF0210 family.</text>
</comment>
<evidence type="ECO:0000313" key="3">
    <source>
        <dbReference type="Proteomes" id="UP000435187"/>
    </source>
</evidence>
<reference evidence="2 3" key="1">
    <citation type="submission" date="2019-10" db="EMBL/GenBank/DDBJ databases">
        <title>Gracilibacillus salitolerans sp. nov., a moderate halophile isolated from a saline soil in northwest China.</title>
        <authorList>
            <person name="Gan L."/>
        </authorList>
    </citation>
    <scope>NUCLEOTIDE SEQUENCE [LARGE SCALE GENOMIC DNA]</scope>
    <source>
        <strain evidence="2 3">TP2-8</strain>
    </source>
</reference>